<dbReference type="EnsemblMetazoa" id="AFUN021863-RA">
    <property type="protein sequence ID" value="AFUN021863-PA"/>
    <property type="gene ID" value="AFUN021863"/>
</dbReference>
<dbReference type="InterPro" id="IPR036508">
    <property type="entry name" value="Chitin-bd_dom_sf"/>
</dbReference>
<dbReference type="VEuPathDB" id="VectorBase:AFUN021863"/>
<accession>A0A4Y0BPJ7</accession>
<feature type="signal peptide" evidence="2">
    <location>
        <begin position="1"/>
        <end position="21"/>
    </location>
</feature>
<evidence type="ECO:0000259" key="3">
    <source>
        <dbReference type="SMART" id="SM00494"/>
    </source>
</evidence>
<name>A0A4Y0BPJ7_ANOFN</name>
<feature type="region of interest" description="Disordered" evidence="1">
    <location>
        <begin position="176"/>
        <end position="200"/>
    </location>
</feature>
<reference evidence="4" key="1">
    <citation type="submission" date="2020-05" db="UniProtKB">
        <authorList>
            <consortium name="EnsemblMetazoa"/>
        </authorList>
    </citation>
    <scope>IDENTIFICATION</scope>
    <source>
        <strain evidence="4">FUMOZ</strain>
    </source>
</reference>
<evidence type="ECO:0000256" key="2">
    <source>
        <dbReference type="SAM" id="SignalP"/>
    </source>
</evidence>
<dbReference type="STRING" id="62324.A0A4Y0BPJ7"/>
<dbReference type="GO" id="GO:0008061">
    <property type="term" value="F:chitin binding"/>
    <property type="evidence" value="ECO:0007669"/>
    <property type="project" value="InterPro"/>
</dbReference>
<dbReference type="SMART" id="SM00494">
    <property type="entry name" value="ChtBD2"/>
    <property type="match status" value="2"/>
</dbReference>
<dbReference type="AlphaFoldDB" id="A0A4Y0BPJ7"/>
<dbReference type="InterPro" id="IPR002557">
    <property type="entry name" value="Chitin-bd_dom"/>
</dbReference>
<sequence>MEKLFVFVLLYCGACVTVGWAESVTARLYPVDCVVPSCVTEQDRATVWPFEDPNFFVRCEPTGAPWELVRHPCTGRRLFHFARQLCIEPTVWEEPCADLPGLEPLQPCAEVRCDTAADLRHLWPVEEPSTFLQCIPQATGGIAPVLRDCPFGLLFSMRYQACITVHRWQRECSFGDNTPGPTGGDTDPTTTETASTTVTQPTTTIPEWTLCQPPTCMQEDPILYPHTNRSFYWQCVPRPTGFWEALMRPCAAGTYFHYGLQQCVFPADWVNFCPV</sequence>
<dbReference type="GO" id="GO:0005576">
    <property type="term" value="C:extracellular region"/>
    <property type="evidence" value="ECO:0007669"/>
    <property type="project" value="InterPro"/>
</dbReference>
<feature type="chain" id="PRO_5021440074" description="Chitin-binding type-2 domain-containing protein" evidence="2">
    <location>
        <begin position="22"/>
        <end position="275"/>
    </location>
</feature>
<organism evidence="4">
    <name type="scientific">Anopheles funestus</name>
    <name type="common">African malaria mosquito</name>
    <dbReference type="NCBI Taxonomy" id="62324"/>
    <lineage>
        <taxon>Eukaryota</taxon>
        <taxon>Metazoa</taxon>
        <taxon>Ecdysozoa</taxon>
        <taxon>Arthropoda</taxon>
        <taxon>Hexapoda</taxon>
        <taxon>Insecta</taxon>
        <taxon>Pterygota</taxon>
        <taxon>Neoptera</taxon>
        <taxon>Endopterygota</taxon>
        <taxon>Diptera</taxon>
        <taxon>Nematocera</taxon>
        <taxon>Culicoidea</taxon>
        <taxon>Culicidae</taxon>
        <taxon>Anophelinae</taxon>
        <taxon>Anopheles</taxon>
    </lineage>
</organism>
<evidence type="ECO:0000256" key="1">
    <source>
        <dbReference type="SAM" id="MobiDB-lite"/>
    </source>
</evidence>
<evidence type="ECO:0000313" key="4">
    <source>
        <dbReference type="EnsemblMetazoa" id="AFUN021863-PA"/>
    </source>
</evidence>
<proteinExistence type="predicted"/>
<feature type="domain" description="Chitin-binding type-2" evidence="3">
    <location>
        <begin position="214"/>
        <end position="275"/>
    </location>
</feature>
<dbReference type="SUPFAM" id="SSF57625">
    <property type="entry name" value="Invertebrate chitin-binding proteins"/>
    <property type="match status" value="2"/>
</dbReference>
<keyword evidence="2" id="KW-0732">Signal</keyword>
<feature type="domain" description="Chitin-binding type-2" evidence="3">
    <location>
        <begin position="106"/>
        <end position="174"/>
    </location>
</feature>
<protein>
    <recommendedName>
        <fullName evidence="3">Chitin-binding type-2 domain-containing protein</fullName>
    </recommendedName>
</protein>